<dbReference type="AlphaFoldDB" id="A0AAW0UQQ3"/>
<comment type="caution">
    <text evidence="2">The sequence shown here is derived from an EMBL/GenBank/DDBJ whole genome shotgun (WGS) entry which is preliminary data.</text>
</comment>
<protein>
    <submittedName>
        <fullName evidence="2">Uncharacterized protein</fullName>
    </submittedName>
</protein>
<name>A0AAW0UQQ3_SCYPA</name>
<accession>A0AAW0UQQ3</accession>
<proteinExistence type="predicted"/>
<sequence>MWERVCACVLPRGGHTLHLATVQRSPGPPHLSPSQPTATYWPAPPLPSYPPAPKHTASTSHYTLGGLLALRLWLLWKEGVSLTSLESYVICRHILRSWLVVTVRGESERVARKVGERALHRRS</sequence>
<evidence type="ECO:0000313" key="3">
    <source>
        <dbReference type="Proteomes" id="UP001487740"/>
    </source>
</evidence>
<feature type="region of interest" description="Disordered" evidence="1">
    <location>
        <begin position="23"/>
        <end position="45"/>
    </location>
</feature>
<dbReference type="EMBL" id="JARAKH010000010">
    <property type="protein sequence ID" value="KAK8400532.1"/>
    <property type="molecule type" value="Genomic_DNA"/>
</dbReference>
<evidence type="ECO:0000313" key="2">
    <source>
        <dbReference type="EMBL" id="KAK8400532.1"/>
    </source>
</evidence>
<evidence type="ECO:0000256" key="1">
    <source>
        <dbReference type="SAM" id="MobiDB-lite"/>
    </source>
</evidence>
<dbReference type="Proteomes" id="UP001487740">
    <property type="component" value="Unassembled WGS sequence"/>
</dbReference>
<keyword evidence="3" id="KW-1185">Reference proteome</keyword>
<organism evidence="2 3">
    <name type="scientific">Scylla paramamosain</name>
    <name type="common">Mud crab</name>
    <dbReference type="NCBI Taxonomy" id="85552"/>
    <lineage>
        <taxon>Eukaryota</taxon>
        <taxon>Metazoa</taxon>
        <taxon>Ecdysozoa</taxon>
        <taxon>Arthropoda</taxon>
        <taxon>Crustacea</taxon>
        <taxon>Multicrustacea</taxon>
        <taxon>Malacostraca</taxon>
        <taxon>Eumalacostraca</taxon>
        <taxon>Eucarida</taxon>
        <taxon>Decapoda</taxon>
        <taxon>Pleocyemata</taxon>
        <taxon>Brachyura</taxon>
        <taxon>Eubrachyura</taxon>
        <taxon>Portunoidea</taxon>
        <taxon>Portunidae</taxon>
        <taxon>Portuninae</taxon>
        <taxon>Scylla</taxon>
    </lineage>
</organism>
<reference evidence="2 3" key="1">
    <citation type="submission" date="2023-03" db="EMBL/GenBank/DDBJ databases">
        <title>High-quality genome of Scylla paramamosain provides insights in environmental adaptation.</title>
        <authorList>
            <person name="Zhang L."/>
        </authorList>
    </citation>
    <scope>NUCLEOTIDE SEQUENCE [LARGE SCALE GENOMIC DNA]</scope>
    <source>
        <strain evidence="2">LZ_2023a</strain>
        <tissue evidence="2">Muscle</tissue>
    </source>
</reference>
<gene>
    <name evidence="2" type="ORF">O3P69_003293</name>
</gene>